<evidence type="ECO:0000313" key="1">
    <source>
        <dbReference type="EMBL" id="KAJ8639668.1"/>
    </source>
</evidence>
<dbReference type="Proteomes" id="UP001234297">
    <property type="component" value="Chromosome 5"/>
</dbReference>
<reference evidence="1 2" key="1">
    <citation type="journal article" date="2022" name="Hortic Res">
        <title>A haplotype resolved chromosomal level avocado genome allows analysis of novel avocado genes.</title>
        <authorList>
            <person name="Nath O."/>
            <person name="Fletcher S.J."/>
            <person name="Hayward A."/>
            <person name="Shaw L.M."/>
            <person name="Masouleh A.K."/>
            <person name="Furtado A."/>
            <person name="Henry R.J."/>
            <person name="Mitter N."/>
        </authorList>
    </citation>
    <scope>NUCLEOTIDE SEQUENCE [LARGE SCALE GENOMIC DNA]</scope>
    <source>
        <strain evidence="2">cv. Hass</strain>
    </source>
</reference>
<name>A0ACC2M1Y4_PERAE</name>
<comment type="caution">
    <text evidence="1">The sequence shown here is derived from an EMBL/GenBank/DDBJ whole genome shotgun (WGS) entry which is preliminary data.</text>
</comment>
<sequence length="119" mass="12896">MQPFPNSQLPCSVVCSQTASCPARTPLHRPELLDLSSCPTHQRPLLSHSQPPTSCHLHFSGQLPRTSTSLPAAPSKRQHSLLISGQISLIPAARFPLVTGRQLSSPAITLPFFPPFLEV</sequence>
<proteinExistence type="predicted"/>
<keyword evidence="2" id="KW-1185">Reference proteome</keyword>
<organism evidence="1 2">
    <name type="scientific">Persea americana</name>
    <name type="common">Avocado</name>
    <dbReference type="NCBI Taxonomy" id="3435"/>
    <lineage>
        <taxon>Eukaryota</taxon>
        <taxon>Viridiplantae</taxon>
        <taxon>Streptophyta</taxon>
        <taxon>Embryophyta</taxon>
        <taxon>Tracheophyta</taxon>
        <taxon>Spermatophyta</taxon>
        <taxon>Magnoliopsida</taxon>
        <taxon>Magnoliidae</taxon>
        <taxon>Laurales</taxon>
        <taxon>Lauraceae</taxon>
        <taxon>Persea</taxon>
    </lineage>
</organism>
<protein>
    <submittedName>
        <fullName evidence="1">Uncharacterized protein</fullName>
    </submittedName>
</protein>
<evidence type="ECO:0000313" key="2">
    <source>
        <dbReference type="Proteomes" id="UP001234297"/>
    </source>
</evidence>
<dbReference type="EMBL" id="CM056813">
    <property type="protein sequence ID" value="KAJ8639668.1"/>
    <property type="molecule type" value="Genomic_DNA"/>
</dbReference>
<accession>A0ACC2M1Y4</accession>
<gene>
    <name evidence="1" type="ORF">MRB53_016362</name>
</gene>